<dbReference type="InterPro" id="IPR033740">
    <property type="entry name" value="Pept_M24B"/>
</dbReference>
<comment type="caution">
    <text evidence="10">The sequence shown here is derived from an EMBL/GenBank/DDBJ whole genome shotgun (WGS) entry which is preliminary data.</text>
</comment>
<evidence type="ECO:0000256" key="1">
    <source>
        <dbReference type="ARBA" id="ARBA00001936"/>
    </source>
</evidence>
<evidence type="ECO:0000313" key="11">
    <source>
        <dbReference type="Proteomes" id="UP001153076"/>
    </source>
</evidence>
<dbReference type="CDD" id="cd01085">
    <property type="entry name" value="APP"/>
    <property type="match status" value="1"/>
</dbReference>
<sequence>MEGLSLSSAKLVLTSSLLRPHYDRFLSLSSPSVLHKLRSNSKPLVPRISQIRPSFGVVRCCSSSTAKPHPELEKKNKETNYVQDEKLRALRELFSKPGVGIDAYIIPSQDAHQSEFIAECYMRRAYISGFTGSAGTAVVTKDKAALWTDGRYFLQAEKQLSSSWILMRAGNMGVPTTAEWLNDVLAPGSRVGIDPFLFSFDAAEELREDISKKNHELVLLSKINLVDEIWKDRPAPPCQPVRLHELKYAGVDVIWKLSWLRFQLANAGCSSIVITTLDEIAWLLNLRGRDVPHSPVVYAYLIVETDKAELFIDEHKVTSEVMDCLKNAGIELRPYDAILKAVENLAAEGACLLIDKSTVNAAIVNSFKSVADKRRNKSKSYGSSNGQPDGPTAVYQSSPISLAKALKNPAEIEGMRNAHLRDAVAIAQFWAWLENEIQKGVTLTEVEVADKLLDFRSQQDGFIDTSFETISASGPNGAIIHYKPEPDSCSVVDSRKLFLLDSGAQYIDGTTDITRTVHFGEPTAREKECFTRVLQGHIALDQAVFPENTPGFVLDAFARSPLWKIGLDYRHGTGHGVGAALNVHEGPQSISFRFGNPTPLQKGMIVSNEPGYYEDHAFGIRIEAWSLSLLMSLCSGLDMTVMLILAFDILVVQNLLCVKEINTPNRYGGLEYMGFEKLTFVPIQSKMIDLSLLSASEVEWINDYHVQVWEKVSPLLDGSAWQWLWENTRPLSKQ</sequence>
<keyword evidence="3" id="KW-0479">Metal-binding</keyword>
<dbReference type="Pfam" id="PF16189">
    <property type="entry name" value="Creatinase_N_2"/>
    <property type="match status" value="1"/>
</dbReference>
<dbReference type="InterPro" id="IPR029149">
    <property type="entry name" value="Creatin/AminoP/Spt16_N"/>
</dbReference>
<comment type="cofactor">
    <cofactor evidence="1">
        <name>Mn(2+)</name>
        <dbReference type="ChEBI" id="CHEBI:29035"/>
    </cofactor>
</comment>
<dbReference type="EMBL" id="JAKOGI010000117">
    <property type="protein sequence ID" value="KAJ8443563.1"/>
    <property type="molecule type" value="Genomic_DNA"/>
</dbReference>
<protein>
    <recommendedName>
        <fullName evidence="12">Xaa-Pro aminopeptidase P</fullName>
    </recommendedName>
</protein>
<dbReference type="GO" id="GO:0046872">
    <property type="term" value="F:metal ion binding"/>
    <property type="evidence" value="ECO:0007669"/>
    <property type="project" value="UniProtKB-KW"/>
</dbReference>
<evidence type="ECO:0000259" key="8">
    <source>
        <dbReference type="Pfam" id="PF01321"/>
    </source>
</evidence>
<accession>A0A9Q1QI98</accession>
<dbReference type="FunFam" id="3.40.350.10:FF:000003">
    <property type="entry name" value="Xaa-pro aminopeptidase P"/>
    <property type="match status" value="1"/>
</dbReference>
<dbReference type="Gene3D" id="3.40.350.10">
    <property type="entry name" value="Creatinase/prolidase N-terminal domain"/>
    <property type="match status" value="2"/>
</dbReference>
<dbReference type="Proteomes" id="UP001153076">
    <property type="component" value="Unassembled WGS sequence"/>
</dbReference>
<dbReference type="SUPFAM" id="SSF53092">
    <property type="entry name" value="Creatinase/prolidase N-terminal domain"/>
    <property type="match status" value="1"/>
</dbReference>
<evidence type="ECO:0000259" key="7">
    <source>
        <dbReference type="Pfam" id="PF00557"/>
    </source>
</evidence>
<evidence type="ECO:0000313" key="10">
    <source>
        <dbReference type="EMBL" id="KAJ8443563.1"/>
    </source>
</evidence>
<evidence type="ECO:0000256" key="4">
    <source>
        <dbReference type="ARBA" id="ARBA00022801"/>
    </source>
</evidence>
<dbReference type="AlphaFoldDB" id="A0A9Q1QI98"/>
<name>A0A9Q1QI98_9CARY</name>
<dbReference type="SUPFAM" id="SSF55920">
    <property type="entry name" value="Creatinase/aminopeptidase"/>
    <property type="match status" value="1"/>
</dbReference>
<evidence type="ECO:0000256" key="6">
    <source>
        <dbReference type="SAM" id="MobiDB-lite"/>
    </source>
</evidence>
<dbReference type="InterPro" id="IPR032416">
    <property type="entry name" value="Peptidase_M24_C"/>
</dbReference>
<keyword evidence="5" id="KW-0464">Manganese</keyword>
<evidence type="ECO:0000256" key="5">
    <source>
        <dbReference type="ARBA" id="ARBA00023211"/>
    </source>
</evidence>
<dbReference type="InterPro" id="IPR000587">
    <property type="entry name" value="Creatinase_N"/>
</dbReference>
<dbReference type="OrthoDB" id="9995434at2759"/>
<dbReference type="InterPro" id="IPR000994">
    <property type="entry name" value="Pept_M24"/>
</dbReference>
<dbReference type="Gene3D" id="3.90.230.10">
    <property type="entry name" value="Creatinase/methionine aminopeptidase superfamily"/>
    <property type="match status" value="2"/>
</dbReference>
<dbReference type="Pfam" id="PF01321">
    <property type="entry name" value="Creatinase_N"/>
    <property type="match status" value="1"/>
</dbReference>
<keyword evidence="11" id="KW-1185">Reference proteome</keyword>
<feature type="domain" description="Peptidase M24 C-terminal" evidence="9">
    <location>
        <begin position="671"/>
        <end position="731"/>
    </location>
</feature>
<dbReference type="Pfam" id="PF16188">
    <property type="entry name" value="Peptidase_M24_C"/>
    <property type="match status" value="1"/>
</dbReference>
<evidence type="ECO:0000259" key="9">
    <source>
        <dbReference type="Pfam" id="PF16188"/>
    </source>
</evidence>
<dbReference type="PANTHER" id="PTHR43763:SF6">
    <property type="entry name" value="XAA-PRO AMINOPEPTIDASE 1"/>
    <property type="match status" value="1"/>
</dbReference>
<evidence type="ECO:0000256" key="3">
    <source>
        <dbReference type="ARBA" id="ARBA00022723"/>
    </source>
</evidence>
<dbReference type="GO" id="GO:0005737">
    <property type="term" value="C:cytoplasm"/>
    <property type="evidence" value="ECO:0007669"/>
    <property type="project" value="UniProtKB-ARBA"/>
</dbReference>
<feature type="domain" description="Peptidase M24" evidence="7">
    <location>
        <begin position="413"/>
        <end position="623"/>
    </location>
</feature>
<dbReference type="InterPro" id="IPR050422">
    <property type="entry name" value="X-Pro_aminopeptidase_P"/>
</dbReference>
<dbReference type="GO" id="GO:0070006">
    <property type="term" value="F:metalloaminopeptidase activity"/>
    <property type="evidence" value="ECO:0007669"/>
    <property type="project" value="InterPro"/>
</dbReference>
<dbReference type="FunFam" id="3.90.230.10:FF:000007">
    <property type="entry name" value="Xaa-Pro aminopeptidase P"/>
    <property type="match status" value="1"/>
</dbReference>
<dbReference type="PANTHER" id="PTHR43763">
    <property type="entry name" value="XAA-PRO AMINOPEPTIDASE 1"/>
    <property type="match status" value="1"/>
</dbReference>
<feature type="region of interest" description="Disordered" evidence="6">
    <location>
        <begin position="375"/>
        <end position="394"/>
    </location>
</feature>
<feature type="domain" description="Creatinase N-terminal" evidence="8">
    <location>
        <begin position="89"/>
        <end position="221"/>
    </location>
</feature>
<dbReference type="Pfam" id="PF00557">
    <property type="entry name" value="Peptidase_M24"/>
    <property type="match status" value="1"/>
</dbReference>
<evidence type="ECO:0008006" key="12">
    <source>
        <dbReference type="Google" id="ProtNLM"/>
    </source>
</evidence>
<keyword evidence="4" id="KW-0378">Hydrolase</keyword>
<gene>
    <name evidence="10" type="ORF">Cgig2_017046</name>
</gene>
<evidence type="ECO:0000256" key="2">
    <source>
        <dbReference type="ARBA" id="ARBA00008766"/>
    </source>
</evidence>
<comment type="similarity">
    <text evidence="2">Belongs to the peptidase M24B family.</text>
</comment>
<dbReference type="InterPro" id="IPR036005">
    <property type="entry name" value="Creatinase/aminopeptidase-like"/>
</dbReference>
<reference evidence="10" key="1">
    <citation type="submission" date="2022-04" db="EMBL/GenBank/DDBJ databases">
        <title>Carnegiea gigantea Genome sequencing and assembly v2.</title>
        <authorList>
            <person name="Copetti D."/>
            <person name="Sanderson M.J."/>
            <person name="Burquez A."/>
            <person name="Wojciechowski M.F."/>
        </authorList>
    </citation>
    <scope>NUCLEOTIDE SEQUENCE</scope>
    <source>
        <strain evidence="10">SGP5-SGP5p</strain>
        <tissue evidence="10">Aerial part</tissue>
    </source>
</reference>
<proteinExistence type="inferred from homology"/>
<organism evidence="10 11">
    <name type="scientific">Carnegiea gigantea</name>
    <dbReference type="NCBI Taxonomy" id="171969"/>
    <lineage>
        <taxon>Eukaryota</taxon>
        <taxon>Viridiplantae</taxon>
        <taxon>Streptophyta</taxon>
        <taxon>Embryophyta</taxon>
        <taxon>Tracheophyta</taxon>
        <taxon>Spermatophyta</taxon>
        <taxon>Magnoliopsida</taxon>
        <taxon>eudicotyledons</taxon>
        <taxon>Gunneridae</taxon>
        <taxon>Pentapetalae</taxon>
        <taxon>Caryophyllales</taxon>
        <taxon>Cactineae</taxon>
        <taxon>Cactaceae</taxon>
        <taxon>Cactoideae</taxon>
        <taxon>Echinocereeae</taxon>
        <taxon>Carnegiea</taxon>
    </lineage>
</organism>